<feature type="region of interest" description="Disordered" evidence="1">
    <location>
        <begin position="538"/>
        <end position="653"/>
    </location>
</feature>
<feature type="compositionally biased region" description="Polar residues" evidence="1">
    <location>
        <begin position="623"/>
        <end position="632"/>
    </location>
</feature>
<dbReference type="Proteomes" id="UP000054248">
    <property type="component" value="Unassembled WGS sequence"/>
</dbReference>
<feature type="region of interest" description="Disordered" evidence="1">
    <location>
        <begin position="238"/>
        <end position="267"/>
    </location>
</feature>
<protein>
    <recommendedName>
        <fullName evidence="4">Myb-like domain-containing protein</fullName>
    </recommendedName>
</protein>
<feature type="compositionally biased region" description="Acidic residues" evidence="1">
    <location>
        <begin position="557"/>
        <end position="570"/>
    </location>
</feature>
<feature type="non-terminal residue" evidence="2">
    <location>
        <position position="653"/>
    </location>
</feature>
<feature type="compositionally biased region" description="Low complexity" evidence="1">
    <location>
        <begin position="372"/>
        <end position="381"/>
    </location>
</feature>
<evidence type="ECO:0008006" key="4">
    <source>
        <dbReference type="Google" id="ProtNLM"/>
    </source>
</evidence>
<feature type="compositionally biased region" description="Basic and acidic residues" evidence="1">
    <location>
        <begin position="238"/>
        <end position="252"/>
    </location>
</feature>
<dbReference type="AlphaFoldDB" id="A0A0C3M418"/>
<dbReference type="OrthoDB" id="426865at2759"/>
<proteinExistence type="predicted"/>
<accession>A0A0C3M418</accession>
<evidence type="ECO:0000313" key="2">
    <source>
        <dbReference type="EMBL" id="KIO28392.1"/>
    </source>
</evidence>
<name>A0A0C3M418_9AGAM</name>
<feature type="region of interest" description="Disordered" evidence="1">
    <location>
        <begin position="72"/>
        <end position="155"/>
    </location>
</feature>
<organism evidence="2 3">
    <name type="scientific">Tulasnella calospora MUT 4182</name>
    <dbReference type="NCBI Taxonomy" id="1051891"/>
    <lineage>
        <taxon>Eukaryota</taxon>
        <taxon>Fungi</taxon>
        <taxon>Dikarya</taxon>
        <taxon>Basidiomycota</taxon>
        <taxon>Agaricomycotina</taxon>
        <taxon>Agaricomycetes</taxon>
        <taxon>Cantharellales</taxon>
        <taxon>Tulasnellaceae</taxon>
        <taxon>Tulasnella</taxon>
    </lineage>
</organism>
<feature type="compositionally biased region" description="Acidic residues" evidence="1">
    <location>
        <begin position="601"/>
        <end position="621"/>
    </location>
</feature>
<gene>
    <name evidence="2" type="ORF">M407DRAFT_22445</name>
</gene>
<dbReference type="EMBL" id="KN822995">
    <property type="protein sequence ID" value="KIO28392.1"/>
    <property type="molecule type" value="Genomic_DNA"/>
</dbReference>
<feature type="compositionally biased region" description="Basic and acidic residues" evidence="1">
    <location>
        <begin position="90"/>
        <end position="99"/>
    </location>
</feature>
<sequence>MVGRSKVTSFFSPPFVGVQSHSSFSGSVGPYPLSPSVSTYQAPHSLAPTPAPVSIPASLPAPAPGPGVVAAALPSPAISHPLPPSPISTHPRERSESKQEVSVGDTHPQPENAGKAMTAAAHKEEDVKPSQLVSTEAVPLTPEDEPTPPDPSKMVLHHNGMGAKFTDYDIEYIRNYFIWSVKYHPNRTRGQVLEKIHEKMPYHSVVSVTQFMRRHPESFAEFRKNDPVANLPVGAKAEKMAPGKGRDYHPDVPYDPGNANDEEPPKPPTNLIPFAKGYRFTSADDQFIIAYFNWHGRKYPGATKGMVLRDLSLWAPYRSLPSWTTYLSKHIHEWRKLIPSLENDMSEDDDQTSSHGPEEEDSTFKQEGGGAHNRVAAAGAASTVEPEIDEADARRWNPPRRSSLNKSLAEDGDTNYEDRPAPPLSASGRKQRSPRMSRAPQPMTVEHRQPKERRRSLAFTPQERQNFIEFLADHPWVWTSVAVPAEWLVHATTASAVWAKYQSMYPHRSDASWREYHKRNAGEFDVEAKRLRLSRLNGGGVPATSLPPPIVPVLPPTEEDSDQDPVEDESDTGHDGVPYIPAQDELPASSFSYHPLPPAQDSEDDDEEDQLRTDDDDDDDMPSASNEPSTRAASPAYGSHGKKTNKKGRAYLP</sequence>
<dbReference type="HOGENOM" id="CLU_420704_0_0_1"/>
<evidence type="ECO:0000313" key="3">
    <source>
        <dbReference type="Proteomes" id="UP000054248"/>
    </source>
</evidence>
<feature type="region of interest" description="Disordered" evidence="1">
    <location>
        <begin position="343"/>
        <end position="455"/>
    </location>
</feature>
<evidence type="ECO:0000256" key="1">
    <source>
        <dbReference type="SAM" id="MobiDB-lite"/>
    </source>
</evidence>
<keyword evidence="3" id="KW-1185">Reference proteome</keyword>
<reference evidence="3" key="2">
    <citation type="submission" date="2015-01" db="EMBL/GenBank/DDBJ databases">
        <title>Evolutionary Origins and Diversification of the Mycorrhizal Mutualists.</title>
        <authorList>
            <consortium name="DOE Joint Genome Institute"/>
            <consortium name="Mycorrhizal Genomics Consortium"/>
            <person name="Kohler A."/>
            <person name="Kuo A."/>
            <person name="Nagy L.G."/>
            <person name="Floudas D."/>
            <person name="Copeland A."/>
            <person name="Barry K.W."/>
            <person name="Cichocki N."/>
            <person name="Veneault-Fourrey C."/>
            <person name="LaButti K."/>
            <person name="Lindquist E.A."/>
            <person name="Lipzen A."/>
            <person name="Lundell T."/>
            <person name="Morin E."/>
            <person name="Murat C."/>
            <person name="Riley R."/>
            <person name="Ohm R."/>
            <person name="Sun H."/>
            <person name="Tunlid A."/>
            <person name="Henrissat B."/>
            <person name="Grigoriev I.V."/>
            <person name="Hibbett D.S."/>
            <person name="Martin F."/>
        </authorList>
    </citation>
    <scope>NUCLEOTIDE SEQUENCE [LARGE SCALE GENOMIC DNA]</scope>
    <source>
        <strain evidence="3">MUT 4182</strain>
    </source>
</reference>
<feature type="region of interest" description="Disordered" evidence="1">
    <location>
        <begin position="22"/>
        <end position="53"/>
    </location>
</feature>
<feature type="compositionally biased region" description="Pro residues" evidence="1">
    <location>
        <begin position="545"/>
        <end position="555"/>
    </location>
</feature>
<reference evidence="2 3" key="1">
    <citation type="submission" date="2014-04" db="EMBL/GenBank/DDBJ databases">
        <authorList>
            <consortium name="DOE Joint Genome Institute"/>
            <person name="Kuo A."/>
            <person name="Girlanda M."/>
            <person name="Perotto S."/>
            <person name="Kohler A."/>
            <person name="Nagy L.G."/>
            <person name="Floudas D."/>
            <person name="Copeland A."/>
            <person name="Barry K.W."/>
            <person name="Cichocki N."/>
            <person name="Veneault-Fourrey C."/>
            <person name="LaButti K."/>
            <person name="Lindquist E.A."/>
            <person name="Lipzen A."/>
            <person name="Lundell T."/>
            <person name="Morin E."/>
            <person name="Murat C."/>
            <person name="Sun H."/>
            <person name="Tunlid A."/>
            <person name="Henrissat B."/>
            <person name="Grigoriev I.V."/>
            <person name="Hibbett D.S."/>
            <person name="Martin F."/>
            <person name="Nordberg H.P."/>
            <person name="Cantor M.N."/>
            <person name="Hua S.X."/>
        </authorList>
    </citation>
    <scope>NUCLEOTIDE SEQUENCE [LARGE SCALE GENOMIC DNA]</scope>
    <source>
        <strain evidence="2 3">MUT 4182</strain>
    </source>
</reference>
<feature type="compositionally biased region" description="Basic residues" evidence="1">
    <location>
        <begin position="640"/>
        <end position="653"/>
    </location>
</feature>